<dbReference type="OrthoDB" id="9990610at2759"/>
<sequence length="173" mass="19632">MLSWICTQSESLPAMVDMYAKCESLPAMVDMYAKYGCIEMAMQIFNEMPRKNVLTWNAKQNGLAMHGHGQKVWAGLLDEALELTKAMPMLSNVRIMGALLSACKENGNVELPQEILERLVELDSHDNGVYVLLSNIHCINQRWADVIRIRRLMKEKGIEKTRVKCCRGGWQSS</sequence>
<dbReference type="EMBL" id="JAPFFL010000015">
    <property type="protein sequence ID" value="KAJ6676166.1"/>
    <property type="molecule type" value="Genomic_DNA"/>
</dbReference>
<dbReference type="Pfam" id="PF20431">
    <property type="entry name" value="E_motif"/>
    <property type="match status" value="1"/>
</dbReference>
<protein>
    <submittedName>
        <fullName evidence="2">PENTATRICOPEPTIDE REPEAT-CONTAINING PROTEIN</fullName>
    </submittedName>
</protein>
<dbReference type="InterPro" id="IPR002885">
    <property type="entry name" value="PPR_rpt"/>
</dbReference>
<dbReference type="AlphaFoldDB" id="A0A9Q0NUG4"/>
<dbReference type="NCBIfam" id="TIGR00756">
    <property type="entry name" value="PPR"/>
    <property type="match status" value="1"/>
</dbReference>
<dbReference type="Pfam" id="PF01535">
    <property type="entry name" value="PPR"/>
    <property type="match status" value="1"/>
</dbReference>
<dbReference type="InterPro" id="IPR046848">
    <property type="entry name" value="E_motif"/>
</dbReference>
<evidence type="ECO:0000313" key="2">
    <source>
        <dbReference type="EMBL" id="KAJ6676166.1"/>
    </source>
</evidence>
<evidence type="ECO:0000256" key="1">
    <source>
        <dbReference type="ARBA" id="ARBA00022737"/>
    </source>
</evidence>
<dbReference type="Proteomes" id="UP001151529">
    <property type="component" value="Chromosome 15Z"/>
</dbReference>
<dbReference type="GO" id="GO:0009451">
    <property type="term" value="P:RNA modification"/>
    <property type="evidence" value="ECO:0007669"/>
    <property type="project" value="InterPro"/>
</dbReference>
<accession>A0A9Q0NUG4</accession>
<dbReference type="Gene3D" id="1.25.40.10">
    <property type="entry name" value="Tetratricopeptide repeat domain"/>
    <property type="match status" value="1"/>
</dbReference>
<proteinExistence type="predicted"/>
<dbReference type="GO" id="GO:0003723">
    <property type="term" value="F:RNA binding"/>
    <property type="evidence" value="ECO:0007669"/>
    <property type="project" value="InterPro"/>
</dbReference>
<reference evidence="2" key="2">
    <citation type="journal article" date="2023" name="Int. J. Mol. Sci.">
        <title>De Novo Assembly and Annotation of 11 Diverse Shrub Willow (Salix) Genomes Reveals Novel Gene Organization in Sex-Linked Regions.</title>
        <authorList>
            <person name="Hyden B."/>
            <person name="Feng K."/>
            <person name="Yates T.B."/>
            <person name="Jawdy S."/>
            <person name="Cereghino C."/>
            <person name="Smart L.B."/>
            <person name="Muchero W."/>
        </authorList>
    </citation>
    <scope>NUCLEOTIDE SEQUENCE [LARGE SCALE GENOMIC DNA]</scope>
    <source>
        <tissue evidence="2">Shoot tip</tissue>
    </source>
</reference>
<gene>
    <name evidence="2" type="ORF">OIU85_009444</name>
</gene>
<dbReference type="InterPro" id="IPR011990">
    <property type="entry name" value="TPR-like_helical_dom_sf"/>
</dbReference>
<dbReference type="InterPro" id="IPR046960">
    <property type="entry name" value="PPR_At4g14850-like_plant"/>
</dbReference>
<keyword evidence="3" id="KW-1185">Reference proteome</keyword>
<name>A0A9Q0NUG4_SALVM</name>
<dbReference type="PANTHER" id="PTHR47926:SF459">
    <property type="entry name" value="PENTATRICOPEPTIDE REPEAT-CONTAINING PROTEIN"/>
    <property type="match status" value="1"/>
</dbReference>
<comment type="caution">
    <text evidence="2">The sequence shown here is derived from an EMBL/GenBank/DDBJ whole genome shotgun (WGS) entry which is preliminary data.</text>
</comment>
<dbReference type="PANTHER" id="PTHR47926">
    <property type="entry name" value="PENTATRICOPEPTIDE REPEAT-CONTAINING PROTEIN"/>
    <property type="match status" value="1"/>
</dbReference>
<evidence type="ECO:0000313" key="3">
    <source>
        <dbReference type="Proteomes" id="UP001151529"/>
    </source>
</evidence>
<reference evidence="2" key="1">
    <citation type="submission" date="2022-11" db="EMBL/GenBank/DDBJ databases">
        <authorList>
            <person name="Hyden B.L."/>
            <person name="Feng K."/>
            <person name="Yates T."/>
            <person name="Jawdy S."/>
            <person name="Smart L.B."/>
            <person name="Muchero W."/>
        </authorList>
    </citation>
    <scope>NUCLEOTIDE SEQUENCE</scope>
    <source>
        <tissue evidence="2">Shoot tip</tissue>
    </source>
</reference>
<keyword evidence="1" id="KW-0677">Repeat</keyword>
<organism evidence="2 3">
    <name type="scientific">Salix viminalis</name>
    <name type="common">Common osier</name>
    <name type="synonym">Basket willow</name>
    <dbReference type="NCBI Taxonomy" id="40686"/>
    <lineage>
        <taxon>Eukaryota</taxon>
        <taxon>Viridiplantae</taxon>
        <taxon>Streptophyta</taxon>
        <taxon>Embryophyta</taxon>
        <taxon>Tracheophyta</taxon>
        <taxon>Spermatophyta</taxon>
        <taxon>Magnoliopsida</taxon>
        <taxon>eudicotyledons</taxon>
        <taxon>Gunneridae</taxon>
        <taxon>Pentapetalae</taxon>
        <taxon>rosids</taxon>
        <taxon>fabids</taxon>
        <taxon>Malpighiales</taxon>
        <taxon>Salicaceae</taxon>
        <taxon>Saliceae</taxon>
        <taxon>Salix</taxon>
    </lineage>
</organism>